<dbReference type="EMBL" id="JMQN01000028">
    <property type="protein sequence ID" value="KEA63820.1"/>
    <property type="molecule type" value="Genomic_DNA"/>
</dbReference>
<dbReference type="Proteomes" id="UP000028252">
    <property type="component" value="Unassembled WGS sequence"/>
</dbReference>
<evidence type="ECO:0000256" key="2">
    <source>
        <dbReference type="ARBA" id="ARBA00019066"/>
    </source>
</evidence>
<accession>A0A081FZ65</accession>
<dbReference type="UniPathway" id="UPA00917"/>
<keyword evidence="4" id="KW-0175">Coiled coil</keyword>
<dbReference type="Pfam" id="PF09712">
    <property type="entry name" value="PHA_synth_III_E"/>
    <property type="match status" value="1"/>
</dbReference>
<organism evidence="5 6">
    <name type="scientific">Marinobacterium lacunae</name>
    <dbReference type="NCBI Taxonomy" id="1232683"/>
    <lineage>
        <taxon>Bacteria</taxon>
        <taxon>Pseudomonadati</taxon>
        <taxon>Pseudomonadota</taxon>
        <taxon>Gammaproteobacteria</taxon>
        <taxon>Oceanospirillales</taxon>
        <taxon>Oceanospirillaceae</taxon>
        <taxon>Marinobacterium</taxon>
    </lineage>
</organism>
<keyword evidence="6" id="KW-1185">Reference proteome</keyword>
<evidence type="ECO:0000313" key="5">
    <source>
        <dbReference type="EMBL" id="KEA63820.1"/>
    </source>
</evidence>
<dbReference type="OrthoDB" id="6115526at2"/>
<evidence type="ECO:0000256" key="3">
    <source>
        <dbReference type="ARBA" id="ARBA00022752"/>
    </source>
</evidence>
<dbReference type="AlphaFoldDB" id="A0A081FZ65"/>
<feature type="coiled-coil region" evidence="4">
    <location>
        <begin position="263"/>
        <end position="300"/>
    </location>
</feature>
<name>A0A081FZ65_9GAMM</name>
<comment type="caution">
    <text evidence="5">The sequence shown here is derived from an EMBL/GenBank/DDBJ whole genome shotgun (WGS) entry which is preliminary data.</text>
</comment>
<dbReference type="RefSeq" id="WP_036187066.1">
    <property type="nucleotide sequence ID" value="NZ_JMQN01000028.1"/>
</dbReference>
<reference evidence="5 6" key="1">
    <citation type="submission" date="2014-04" db="EMBL/GenBank/DDBJ databases">
        <title>Marinobacterium kochiensis sp. nov., isolated from sediment sample collected from Kochi backwaters in Kerala, India.</title>
        <authorList>
            <person name="Singh A."/>
            <person name="Pinnaka A.K."/>
        </authorList>
    </citation>
    <scope>NUCLEOTIDE SEQUENCE [LARGE SCALE GENOMIC DNA]</scope>
    <source>
        <strain evidence="5 6">AK27</strain>
    </source>
</reference>
<dbReference type="eggNOG" id="ENOG502Z9Y0">
    <property type="taxonomic scope" value="Bacteria"/>
</dbReference>
<sequence>MADDLLKMMQQWIAHLENSTGTTSDNAPYPPWWPFLQENTPTDTQLPPQHAELLALLTQQSLEFARFGEQLIAQMEQNGSHTEASALMNQFQSHLRQLTQEWVLKRWQLPEQLGALFRTHSFQDDLLLDNPFIHGLKSLLNTPSQLGLQHSLQRQLKDGVDMLIEYEQALRDYSAHYAEINSGATSAFLKQIELSNPPVSSLGQLHDLWVDAYESSYGEQIATDEYRNAHGRISNAVMALRLFLQNLRNTQLQQFGIPNASQLDLIYQRLNEQRREIKQLRRDLSALNALREEVAQLKTARAPRQTRRKGGA</sequence>
<comment type="pathway">
    <text evidence="1">Biopolymer metabolism; poly-(R)-3-hydroxybutanoate biosynthesis.</text>
</comment>
<dbReference type="GO" id="GO:0042619">
    <property type="term" value="P:poly-hydroxybutyrate biosynthetic process"/>
    <property type="evidence" value="ECO:0007669"/>
    <property type="project" value="UniProtKB-KW"/>
</dbReference>
<dbReference type="InterPro" id="IPR010123">
    <property type="entry name" value="PHA_synth_III_E"/>
</dbReference>
<gene>
    <name evidence="5" type="ORF">ADIMK_1947</name>
</gene>
<dbReference type="STRING" id="1232683.ADIMK_1947"/>
<evidence type="ECO:0000256" key="4">
    <source>
        <dbReference type="SAM" id="Coils"/>
    </source>
</evidence>
<dbReference type="PATRIC" id="fig|1232683.4.peg.1910"/>
<keyword evidence="3" id="KW-0583">PHB biosynthesis</keyword>
<protein>
    <recommendedName>
        <fullName evidence="2">Poly(3-hydroxyalkanoate) polymerase subunit PhaE</fullName>
    </recommendedName>
</protein>
<proteinExistence type="predicted"/>
<evidence type="ECO:0000256" key="1">
    <source>
        <dbReference type="ARBA" id="ARBA00004683"/>
    </source>
</evidence>
<evidence type="ECO:0000313" key="6">
    <source>
        <dbReference type="Proteomes" id="UP000028252"/>
    </source>
</evidence>